<dbReference type="InterPro" id="IPR013647">
    <property type="entry name" value="OligopepF_N_dom"/>
</dbReference>
<comment type="similarity">
    <text evidence="6">Belongs to the peptidase M3B family.</text>
</comment>
<name>A0A1M4U5M6_9CLOT</name>
<keyword evidence="1 6" id="KW-0645">Protease</keyword>
<dbReference type="CDD" id="cd09608">
    <property type="entry name" value="M3B_PepF"/>
    <property type="match status" value="1"/>
</dbReference>
<feature type="domain" description="Oligopeptidase F N-terminal" evidence="8">
    <location>
        <begin position="117"/>
        <end position="186"/>
    </location>
</feature>
<keyword evidence="3 6" id="KW-0378">Hydrolase</keyword>
<dbReference type="PANTHER" id="PTHR11804:SF84">
    <property type="entry name" value="SACCHAROLYSIN"/>
    <property type="match status" value="1"/>
</dbReference>
<gene>
    <name evidence="9" type="ORF">SAMN02745158_00743</name>
</gene>
<dbReference type="AlphaFoldDB" id="A0A1M4U5M6"/>
<dbReference type="Gene3D" id="1.10.287.830">
    <property type="entry name" value="putative peptidase helix hairpin domain like"/>
    <property type="match status" value="1"/>
</dbReference>
<dbReference type="Proteomes" id="UP000184245">
    <property type="component" value="Unassembled WGS sequence"/>
</dbReference>
<feature type="domain" description="Peptidase M3A/M3B catalytic" evidence="7">
    <location>
        <begin position="207"/>
        <end position="587"/>
    </location>
</feature>
<proteinExistence type="inferred from homology"/>
<reference evidence="9 10" key="1">
    <citation type="submission" date="2016-11" db="EMBL/GenBank/DDBJ databases">
        <authorList>
            <person name="Jaros S."/>
            <person name="Januszkiewicz K."/>
            <person name="Wedrychowicz H."/>
        </authorList>
    </citation>
    <scope>NUCLEOTIDE SEQUENCE [LARGE SCALE GENOMIC DNA]</scope>
    <source>
        <strain evidence="9 10">DSM 17459</strain>
    </source>
</reference>
<dbReference type="InterPro" id="IPR042088">
    <property type="entry name" value="OligoPept_F_C"/>
</dbReference>
<evidence type="ECO:0000256" key="4">
    <source>
        <dbReference type="ARBA" id="ARBA00022833"/>
    </source>
</evidence>
<dbReference type="GO" id="GO:0006518">
    <property type="term" value="P:peptide metabolic process"/>
    <property type="evidence" value="ECO:0007669"/>
    <property type="project" value="TreeGrafter"/>
</dbReference>
<evidence type="ECO:0000256" key="1">
    <source>
        <dbReference type="ARBA" id="ARBA00022670"/>
    </source>
</evidence>
<dbReference type="EMBL" id="FQVI01000002">
    <property type="protein sequence ID" value="SHE51946.1"/>
    <property type="molecule type" value="Genomic_DNA"/>
</dbReference>
<dbReference type="Gene3D" id="1.20.140.70">
    <property type="entry name" value="Oligopeptidase f, N-terminal domain"/>
    <property type="match status" value="1"/>
</dbReference>
<accession>A0A1M4U5M6</accession>
<keyword evidence="2 6" id="KW-0479">Metal-binding</keyword>
<dbReference type="Pfam" id="PF08439">
    <property type="entry name" value="Peptidase_M3_N"/>
    <property type="match status" value="1"/>
</dbReference>
<protein>
    <recommendedName>
        <fullName evidence="6">Oligopeptidase F</fullName>
        <ecNumber evidence="6">3.4.24.-</ecNumber>
    </recommendedName>
</protein>
<dbReference type="OrthoDB" id="9766487at2"/>
<comment type="cofactor">
    <cofactor evidence="6">
        <name>Zn(2+)</name>
        <dbReference type="ChEBI" id="CHEBI:29105"/>
    </cofactor>
    <text evidence="6">Binds 1 zinc ion.</text>
</comment>
<dbReference type="GO" id="GO:0006508">
    <property type="term" value="P:proteolysis"/>
    <property type="evidence" value="ECO:0007669"/>
    <property type="project" value="UniProtKB-KW"/>
</dbReference>
<evidence type="ECO:0000256" key="2">
    <source>
        <dbReference type="ARBA" id="ARBA00022723"/>
    </source>
</evidence>
<dbReference type="NCBIfam" id="TIGR00181">
    <property type="entry name" value="pepF"/>
    <property type="match status" value="1"/>
</dbReference>
<dbReference type="PANTHER" id="PTHR11804">
    <property type="entry name" value="PROTEASE M3 THIMET OLIGOPEPTIDASE-RELATED"/>
    <property type="match status" value="1"/>
</dbReference>
<evidence type="ECO:0000256" key="5">
    <source>
        <dbReference type="ARBA" id="ARBA00023049"/>
    </source>
</evidence>
<evidence type="ECO:0000259" key="7">
    <source>
        <dbReference type="Pfam" id="PF01432"/>
    </source>
</evidence>
<comment type="function">
    <text evidence="6">Has oligopeptidase activity and degrades a variety of small bioactive peptides.</text>
</comment>
<keyword evidence="4 6" id="KW-0862">Zinc</keyword>
<evidence type="ECO:0000313" key="10">
    <source>
        <dbReference type="Proteomes" id="UP000184245"/>
    </source>
</evidence>
<evidence type="ECO:0000259" key="8">
    <source>
        <dbReference type="Pfam" id="PF08439"/>
    </source>
</evidence>
<evidence type="ECO:0000313" key="9">
    <source>
        <dbReference type="EMBL" id="SHE51946.1"/>
    </source>
</evidence>
<dbReference type="InterPro" id="IPR004438">
    <property type="entry name" value="Peptidase_M3B"/>
</dbReference>
<dbReference type="Gene3D" id="1.10.1370.20">
    <property type="entry name" value="Oligoendopeptidase f, C-terminal domain"/>
    <property type="match status" value="1"/>
</dbReference>
<dbReference type="EC" id="3.4.24.-" evidence="6"/>
<evidence type="ECO:0000256" key="6">
    <source>
        <dbReference type="RuleBase" id="RU368091"/>
    </source>
</evidence>
<dbReference type="InterPro" id="IPR001567">
    <property type="entry name" value="Pept_M3A_M3B_dom"/>
</dbReference>
<keyword evidence="5 6" id="KW-0482">Metalloprotease</keyword>
<dbReference type="Pfam" id="PF01432">
    <property type="entry name" value="Peptidase_M3"/>
    <property type="match status" value="1"/>
</dbReference>
<dbReference type="InterPro" id="IPR045090">
    <property type="entry name" value="Pept_M3A_M3B"/>
</dbReference>
<dbReference type="STRING" id="1122155.SAMN02745158_00743"/>
<dbReference type="GO" id="GO:0046872">
    <property type="term" value="F:metal ion binding"/>
    <property type="evidence" value="ECO:0007669"/>
    <property type="project" value="UniProtKB-UniRule"/>
</dbReference>
<keyword evidence="10" id="KW-1185">Reference proteome</keyword>
<sequence length="600" mass="69378">MAESKSVWKREEVKEEDRWAIEDLYPSREAWEKDAEILRHKIEKLEQYQGSLGESSGVLSGMLEEYSSTSQLFERLYVYANQRLHENTADSTSQKLTGEAQVLMTLLNSKTAYIVPEILNIPQEKLNIFIEEDERLKPFTIFLNQIIRQKEHTLTKEMEELMAKIDELAQGPGNIFSMFNNADITFPAITDEEGNEVPLTHGRYAGYLESSSRQVRRDAFMSLYHTYRQFENTLAAAFDSNVRHAVFEARERKYGSSLEAALDGSKIPTEVYDNLIQTVHSHMDLMYRYLELRKRALGVEELHMYDVYVPLVDDVDMKIPFDKAKEMVLDGLAPLGEEYAGRLREGFENRWIDVYENQGKRTGAYSWGAYGVHPYVLLNYQENLNQVFTLAHEMGHALHSSYSDEKQPYLYAGYKIFVAEVASTCNEALLIHHLLKHTSDKREKAYLINYFLNQFKGTLYRQTMFAEFEKKAHKEVENGGTLNAAWLNETYYNLNREYFGDGVVLDEEIALEWARIPHFYTPFYVYQYATGFSAAIAISSKILKKEPGIVEKYKEFLSGGSSMDCIDLLKLCGVDMTKPEPVKDALKVFQEYLQELEHLL</sequence>
<dbReference type="SUPFAM" id="SSF55486">
    <property type="entry name" value="Metalloproteases ('zincins'), catalytic domain"/>
    <property type="match status" value="1"/>
</dbReference>
<dbReference type="RefSeq" id="WP_072849098.1">
    <property type="nucleotide sequence ID" value="NZ_FQVI01000002.1"/>
</dbReference>
<dbReference type="GO" id="GO:0004222">
    <property type="term" value="F:metalloendopeptidase activity"/>
    <property type="evidence" value="ECO:0007669"/>
    <property type="project" value="UniProtKB-UniRule"/>
</dbReference>
<organism evidence="9 10">
    <name type="scientific">Lactonifactor longoviformis DSM 17459</name>
    <dbReference type="NCBI Taxonomy" id="1122155"/>
    <lineage>
        <taxon>Bacteria</taxon>
        <taxon>Bacillati</taxon>
        <taxon>Bacillota</taxon>
        <taxon>Clostridia</taxon>
        <taxon>Eubacteriales</taxon>
        <taxon>Clostridiaceae</taxon>
        <taxon>Lactonifactor</taxon>
    </lineage>
</organism>
<evidence type="ECO:0000256" key="3">
    <source>
        <dbReference type="ARBA" id="ARBA00022801"/>
    </source>
</evidence>